<keyword evidence="3" id="KW-0378">Hydrolase</keyword>
<gene>
    <name evidence="5" type="ORF">NE619_17790</name>
</gene>
<organism evidence="5 6">
    <name type="scientific">Anaerovorax odorimutans</name>
    <dbReference type="NCBI Taxonomy" id="109327"/>
    <lineage>
        <taxon>Bacteria</taxon>
        <taxon>Bacillati</taxon>
        <taxon>Bacillota</taxon>
        <taxon>Clostridia</taxon>
        <taxon>Peptostreptococcales</taxon>
        <taxon>Anaerovoracaceae</taxon>
        <taxon>Anaerovorax</taxon>
    </lineage>
</organism>
<reference evidence="5 6" key="1">
    <citation type="submission" date="2022-06" db="EMBL/GenBank/DDBJ databases">
        <title>Isolation of gut microbiota from human fecal samples.</title>
        <authorList>
            <person name="Pamer E.G."/>
            <person name="Barat B."/>
            <person name="Waligurski E."/>
            <person name="Medina S."/>
            <person name="Paddock L."/>
            <person name="Mostad J."/>
        </authorList>
    </citation>
    <scope>NUCLEOTIDE SEQUENCE [LARGE SCALE GENOMIC DNA]</scope>
    <source>
        <strain evidence="5 6">SL.3.17</strain>
    </source>
</reference>
<dbReference type="EMBL" id="JANFXK010000042">
    <property type="protein sequence ID" value="MCQ4638584.1"/>
    <property type="molecule type" value="Genomic_DNA"/>
</dbReference>
<evidence type="ECO:0000313" key="5">
    <source>
        <dbReference type="EMBL" id="MCQ4638584.1"/>
    </source>
</evidence>
<dbReference type="SMART" id="SM00990">
    <property type="entry name" value="VRR_NUC"/>
    <property type="match status" value="1"/>
</dbReference>
<evidence type="ECO:0000313" key="6">
    <source>
        <dbReference type="Proteomes" id="UP001524502"/>
    </source>
</evidence>
<comment type="caution">
    <text evidence="5">The sequence shown here is derived from an EMBL/GenBank/DDBJ whole genome shotgun (WGS) entry which is preliminary data.</text>
</comment>
<accession>A0ABT1RTQ3</accession>
<evidence type="ECO:0000256" key="3">
    <source>
        <dbReference type="ARBA" id="ARBA00022801"/>
    </source>
</evidence>
<dbReference type="InterPro" id="IPR014883">
    <property type="entry name" value="VRR_NUC"/>
</dbReference>
<dbReference type="InterPro" id="IPR011856">
    <property type="entry name" value="tRNA_endonuc-like_dom_sf"/>
</dbReference>
<evidence type="ECO:0000256" key="1">
    <source>
        <dbReference type="ARBA" id="ARBA00001946"/>
    </source>
</evidence>
<sequence>MKKQLSEKAIEDYLRLRVKQMGGRAYKFVSPGNAGVPDRLVVLPGGRIAFIELKAPGKKPTPLQMKKMRELHGLGFITGWADSKEGVDQFLDRMQIVSDDAVLMDILEAGGQL</sequence>
<protein>
    <submittedName>
        <fullName evidence="5">VRR-NUC domain-containing protein</fullName>
    </submittedName>
</protein>
<feature type="domain" description="VRR-NUC" evidence="4">
    <location>
        <begin position="5"/>
        <end position="85"/>
    </location>
</feature>
<proteinExistence type="predicted"/>
<keyword evidence="2" id="KW-0540">Nuclease</keyword>
<dbReference type="RefSeq" id="WP_256133791.1">
    <property type="nucleotide sequence ID" value="NZ_JANFXK010000042.1"/>
</dbReference>
<comment type="cofactor">
    <cofactor evidence="1">
        <name>Mg(2+)</name>
        <dbReference type="ChEBI" id="CHEBI:18420"/>
    </cofactor>
</comment>
<dbReference type="Gene3D" id="3.40.1350.10">
    <property type="match status" value="1"/>
</dbReference>
<evidence type="ECO:0000259" key="4">
    <source>
        <dbReference type="SMART" id="SM00990"/>
    </source>
</evidence>
<name>A0ABT1RTQ3_9FIRM</name>
<evidence type="ECO:0000256" key="2">
    <source>
        <dbReference type="ARBA" id="ARBA00022722"/>
    </source>
</evidence>
<dbReference type="Proteomes" id="UP001524502">
    <property type="component" value="Unassembled WGS sequence"/>
</dbReference>
<keyword evidence="6" id="KW-1185">Reference proteome</keyword>